<feature type="transmembrane region" description="Helical" evidence="1">
    <location>
        <begin position="137"/>
        <end position="155"/>
    </location>
</feature>
<keyword evidence="1" id="KW-1133">Transmembrane helix</keyword>
<name>A0A1R2ASD5_9CILI</name>
<dbReference type="AlphaFoldDB" id="A0A1R2ASD5"/>
<feature type="transmembrane region" description="Helical" evidence="1">
    <location>
        <begin position="200"/>
        <end position="218"/>
    </location>
</feature>
<feature type="transmembrane region" description="Helical" evidence="1">
    <location>
        <begin position="98"/>
        <end position="117"/>
    </location>
</feature>
<feature type="transmembrane region" description="Helical" evidence="1">
    <location>
        <begin position="313"/>
        <end position="334"/>
    </location>
</feature>
<evidence type="ECO:0000313" key="2">
    <source>
        <dbReference type="EMBL" id="OMJ67427.1"/>
    </source>
</evidence>
<feature type="transmembrane region" description="Helical" evidence="1">
    <location>
        <begin position="355"/>
        <end position="372"/>
    </location>
</feature>
<organism evidence="2 3">
    <name type="scientific">Stentor coeruleus</name>
    <dbReference type="NCBI Taxonomy" id="5963"/>
    <lineage>
        <taxon>Eukaryota</taxon>
        <taxon>Sar</taxon>
        <taxon>Alveolata</taxon>
        <taxon>Ciliophora</taxon>
        <taxon>Postciliodesmatophora</taxon>
        <taxon>Heterotrichea</taxon>
        <taxon>Heterotrichida</taxon>
        <taxon>Stentoridae</taxon>
        <taxon>Stentor</taxon>
    </lineage>
</organism>
<comment type="caution">
    <text evidence="2">The sequence shown here is derived from an EMBL/GenBank/DDBJ whole genome shotgun (WGS) entry which is preliminary data.</text>
</comment>
<protein>
    <submittedName>
        <fullName evidence="2">Uncharacterized protein</fullName>
    </submittedName>
</protein>
<feature type="transmembrane region" description="Helical" evidence="1">
    <location>
        <begin position="162"/>
        <end position="180"/>
    </location>
</feature>
<evidence type="ECO:0000313" key="3">
    <source>
        <dbReference type="Proteomes" id="UP000187209"/>
    </source>
</evidence>
<feature type="transmembrane region" description="Helical" evidence="1">
    <location>
        <begin position="20"/>
        <end position="39"/>
    </location>
</feature>
<gene>
    <name evidence="2" type="ORF">SteCoe_35424</name>
</gene>
<dbReference type="Proteomes" id="UP000187209">
    <property type="component" value="Unassembled WGS sequence"/>
</dbReference>
<feature type="transmembrane region" description="Helical" evidence="1">
    <location>
        <begin position="378"/>
        <end position="402"/>
    </location>
</feature>
<keyword evidence="1" id="KW-0472">Membrane</keyword>
<accession>A0A1R2ASD5</accession>
<feature type="transmembrane region" description="Helical" evidence="1">
    <location>
        <begin position="434"/>
        <end position="459"/>
    </location>
</feature>
<proteinExistence type="predicted"/>
<dbReference type="EMBL" id="MPUH01001501">
    <property type="protein sequence ID" value="OMJ67427.1"/>
    <property type="molecule type" value="Genomic_DNA"/>
</dbReference>
<evidence type="ECO:0000256" key="1">
    <source>
        <dbReference type="SAM" id="Phobius"/>
    </source>
</evidence>
<keyword evidence="3" id="KW-1185">Reference proteome</keyword>
<sequence length="466" mass="51656">MSEKEALIEKPSHSTTYETIQALFFFVAFSTGLGILGSTDSLTKFGIDSLLADFLVMIFVVITYTINHHMIAYCCRESSDEYNFAEYLEDKFGKAAAMVYDAIMTIHNFILLAYIQRYLGGYVFGSPTAAGQDPDKAYYFLALINIPLIFISLTSDFKKIKWFCIVLLLAWLYIFTGGLVETVANCTASEYWDNLPVLSVAGFGSWLIKLVGLQLYFSSAFQSLPFIYKEVKHENIIKTVINASALAALVVYFTVYVFYTFENIHINYDTEASADSTQGSTNIGNSTTSVLAFNEKSESTCGKDQDYVTLKSYGLALAGACAIIVNVIPARFALAQFLAGNDADTMKKASGKDNLLSAVLIMGSIVLSLFMFNSKVWEVIICIAVIFTSILGIVVPPVALMFSKEYAHVLKIGKDHEDKGDFVFFNTDDQKKKIFIFSYLVWTTFVAILGIVAGFFIMIDGSDQDS</sequence>
<feature type="transmembrane region" description="Helical" evidence="1">
    <location>
        <begin position="45"/>
        <end position="66"/>
    </location>
</feature>
<feature type="transmembrane region" description="Helical" evidence="1">
    <location>
        <begin position="239"/>
        <end position="259"/>
    </location>
</feature>
<reference evidence="2 3" key="1">
    <citation type="submission" date="2016-11" db="EMBL/GenBank/DDBJ databases">
        <title>The macronuclear genome of Stentor coeruleus: a giant cell with tiny introns.</title>
        <authorList>
            <person name="Slabodnick M."/>
            <person name="Ruby J.G."/>
            <person name="Reiff S.B."/>
            <person name="Swart E.C."/>
            <person name="Gosai S."/>
            <person name="Prabakaran S."/>
            <person name="Witkowska E."/>
            <person name="Larue G.E."/>
            <person name="Fisher S."/>
            <person name="Freeman R.M."/>
            <person name="Gunawardena J."/>
            <person name="Chu W."/>
            <person name="Stover N.A."/>
            <person name="Gregory B.D."/>
            <person name="Nowacki M."/>
            <person name="Derisi J."/>
            <person name="Roy S.W."/>
            <person name="Marshall W.F."/>
            <person name="Sood P."/>
        </authorList>
    </citation>
    <scope>NUCLEOTIDE SEQUENCE [LARGE SCALE GENOMIC DNA]</scope>
    <source>
        <strain evidence="2">WM001</strain>
    </source>
</reference>
<keyword evidence="1" id="KW-0812">Transmembrane</keyword>